<keyword evidence="3" id="KW-1185">Reference proteome</keyword>
<evidence type="ECO:0000313" key="3">
    <source>
        <dbReference type="Proteomes" id="UP000072660"/>
    </source>
</evidence>
<dbReference type="EMBL" id="LSZO01000112">
    <property type="protein sequence ID" value="KXU38627.1"/>
    <property type="molecule type" value="Genomic_DNA"/>
</dbReference>
<dbReference type="RefSeq" id="WP_068389013.1">
    <property type="nucleotide sequence ID" value="NZ_LSZO01000112.1"/>
</dbReference>
<accession>A0A139SVK6</accession>
<dbReference type="OrthoDB" id="5295180at2"/>
<proteinExistence type="predicted"/>
<gene>
    <name evidence="2" type="ORF">AXE65_00230</name>
</gene>
<sequence>MEHSTRWYQNRWPWIIIGMLGGTIVLCLHLMVLAIQTQDSLVVDNYYDAGKGINRSLAREQLARDLNIRAEVVFDELTGEVRVQLNTEQVDALELNLISPTQPEQDLHIALKPHIALNRYYGQLPHPVSGRRFVEVIGMEIPHKKHWRLFEEEQIVHGQTLLLGDEPLAGATAPAAP</sequence>
<evidence type="ECO:0008006" key="4">
    <source>
        <dbReference type="Google" id="ProtNLM"/>
    </source>
</evidence>
<dbReference type="AlphaFoldDB" id="A0A139SVK6"/>
<dbReference type="Proteomes" id="UP000072660">
    <property type="component" value="Unassembled WGS sequence"/>
</dbReference>
<feature type="transmembrane region" description="Helical" evidence="1">
    <location>
        <begin position="12"/>
        <end position="35"/>
    </location>
</feature>
<comment type="caution">
    <text evidence="2">The sequence shown here is derived from an EMBL/GenBank/DDBJ whole genome shotgun (WGS) entry which is preliminary data.</text>
</comment>
<reference evidence="2 3" key="1">
    <citation type="submission" date="2016-02" db="EMBL/GenBank/DDBJ databases">
        <authorList>
            <person name="Wen L."/>
            <person name="He K."/>
            <person name="Yang H."/>
        </authorList>
    </citation>
    <scope>NUCLEOTIDE SEQUENCE [LARGE SCALE GENOMIC DNA]</scope>
    <source>
        <strain evidence="2 3">CV58</strain>
    </source>
</reference>
<organism evidence="2 3">
    <name type="scientific">Ventosimonas gracilis</name>
    <dbReference type="NCBI Taxonomy" id="1680762"/>
    <lineage>
        <taxon>Bacteria</taxon>
        <taxon>Pseudomonadati</taxon>
        <taxon>Pseudomonadota</taxon>
        <taxon>Gammaproteobacteria</taxon>
        <taxon>Pseudomonadales</taxon>
        <taxon>Ventosimonadaceae</taxon>
        <taxon>Ventosimonas</taxon>
    </lineage>
</organism>
<keyword evidence="1" id="KW-0472">Membrane</keyword>
<dbReference type="InterPro" id="IPR008620">
    <property type="entry name" value="FixH"/>
</dbReference>
<name>A0A139SVK6_9GAMM</name>
<keyword evidence="1" id="KW-1133">Transmembrane helix</keyword>
<evidence type="ECO:0000313" key="2">
    <source>
        <dbReference type="EMBL" id="KXU38627.1"/>
    </source>
</evidence>
<keyword evidence="1" id="KW-0812">Transmembrane</keyword>
<protein>
    <recommendedName>
        <fullName evidence="4">Nitrogen fixation protein FixH</fullName>
    </recommendedName>
</protein>
<dbReference type="Pfam" id="PF05751">
    <property type="entry name" value="FixH"/>
    <property type="match status" value="1"/>
</dbReference>
<evidence type="ECO:0000256" key="1">
    <source>
        <dbReference type="SAM" id="Phobius"/>
    </source>
</evidence>